<dbReference type="EMBL" id="GBXM01062406">
    <property type="protein sequence ID" value="JAH46171.1"/>
    <property type="molecule type" value="Transcribed_RNA"/>
</dbReference>
<name>A0A0E9QJU4_ANGAN</name>
<sequence length="64" mass="7436">MQHESTKWKENREHLNPTMQLEQKAGFRVGLHTARACLLQEGFVFKCKNLINKWAAINRLTVGL</sequence>
<reference evidence="1" key="2">
    <citation type="journal article" date="2015" name="Fish Shellfish Immunol.">
        <title>Early steps in the European eel (Anguilla anguilla)-Vibrio vulnificus interaction in the gills: Role of the RtxA13 toxin.</title>
        <authorList>
            <person name="Callol A."/>
            <person name="Pajuelo D."/>
            <person name="Ebbesson L."/>
            <person name="Teles M."/>
            <person name="MacKenzie S."/>
            <person name="Amaro C."/>
        </authorList>
    </citation>
    <scope>NUCLEOTIDE SEQUENCE</scope>
</reference>
<dbReference type="EMBL" id="GBXM01092239">
    <property type="protein sequence ID" value="JAH16338.1"/>
    <property type="molecule type" value="Transcribed_RNA"/>
</dbReference>
<protein>
    <submittedName>
        <fullName evidence="1">Uncharacterized protein</fullName>
    </submittedName>
</protein>
<reference evidence="1" key="1">
    <citation type="submission" date="2014-11" db="EMBL/GenBank/DDBJ databases">
        <authorList>
            <person name="Amaro Gonzalez C."/>
        </authorList>
    </citation>
    <scope>NUCLEOTIDE SEQUENCE</scope>
</reference>
<organism evidence="1">
    <name type="scientific">Anguilla anguilla</name>
    <name type="common">European freshwater eel</name>
    <name type="synonym">Muraena anguilla</name>
    <dbReference type="NCBI Taxonomy" id="7936"/>
    <lineage>
        <taxon>Eukaryota</taxon>
        <taxon>Metazoa</taxon>
        <taxon>Chordata</taxon>
        <taxon>Craniata</taxon>
        <taxon>Vertebrata</taxon>
        <taxon>Euteleostomi</taxon>
        <taxon>Actinopterygii</taxon>
        <taxon>Neopterygii</taxon>
        <taxon>Teleostei</taxon>
        <taxon>Anguilliformes</taxon>
        <taxon>Anguillidae</taxon>
        <taxon>Anguilla</taxon>
    </lineage>
</organism>
<accession>A0A0E9QJU4</accession>
<proteinExistence type="predicted"/>
<evidence type="ECO:0000313" key="1">
    <source>
        <dbReference type="EMBL" id="JAH16338.1"/>
    </source>
</evidence>
<dbReference type="AlphaFoldDB" id="A0A0E9QJU4"/>